<dbReference type="InterPro" id="IPR000182">
    <property type="entry name" value="GNAT_dom"/>
</dbReference>
<feature type="domain" description="N-acetyltransferase" evidence="3">
    <location>
        <begin position="161"/>
        <end position="286"/>
    </location>
</feature>
<dbReference type="GO" id="GO:0016746">
    <property type="term" value="F:acyltransferase activity"/>
    <property type="evidence" value="ECO:0007669"/>
    <property type="project" value="UniProtKB-KW"/>
</dbReference>
<dbReference type="CDD" id="cd04301">
    <property type="entry name" value="NAT_SF"/>
    <property type="match status" value="2"/>
</dbReference>
<dbReference type="Gene3D" id="3.40.630.30">
    <property type="match status" value="2"/>
</dbReference>
<evidence type="ECO:0000259" key="3">
    <source>
        <dbReference type="PROSITE" id="PS51186"/>
    </source>
</evidence>
<dbReference type="PANTHER" id="PTHR43420:SF44">
    <property type="entry name" value="ACETYLTRANSFERASE YPEA"/>
    <property type="match status" value="1"/>
</dbReference>
<dbReference type="SUPFAM" id="SSF55729">
    <property type="entry name" value="Acyl-CoA N-acyltransferases (Nat)"/>
    <property type="match status" value="2"/>
</dbReference>
<name>A0ABW8RGH2_9BACI</name>
<dbReference type="EC" id="2.3.1.-" evidence="4"/>
<evidence type="ECO:0000256" key="1">
    <source>
        <dbReference type="ARBA" id="ARBA00022679"/>
    </source>
</evidence>
<keyword evidence="1 4" id="KW-0808">Transferase</keyword>
<dbReference type="Pfam" id="PF13673">
    <property type="entry name" value="Acetyltransf_10"/>
    <property type="match status" value="1"/>
</dbReference>
<dbReference type="Pfam" id="PF00583">
    <property type="entry name" value="Acetyltransf_1"/>
    <property type="match status" value="1"/>
</dbReference>
<evidence type="ECO:0000313" key="5">
    <source>
        <dbReference type="Proteomes" id="UP001623041"/>
    </source>
</evidence>
<dbReference type="InterPro" id="IPR016181">
    <property type="entry name" value="Acyl_CoA_acyltransferase"/>
</dbReference>
<dbReference type="PANTHER" id="PTHR43420">
    <property type="entry name" value="ACETYLTRANSFERASE"/>
    <property type="match status" value="1"/>
</dbReference>
<feature type="domain" description="N-acetyltransferase" evidence="3">
    <location>
        <begin position="7"/>
        <end position="161"/>
    </location>
</feature>
<sequence length="286" mass="33281">MTLENSIQYYCCSEVEDRFIYQAFHIGFSDYLIKMDISEDGFLARFFGPEGNRRENSFIAFDQDEPVGVILGGMKIYEGIQTMRCGTLAIHPEYRGKGISQRLFELHKEEAVKHGCKQLFLEVIVGNDRAVHFYEKIGYEKMYDLVYYTHEDFSLFGKPRSEFFINRIDFEEFKQAAGKWDYHINWQNDLDYIEKTSNTYFYSIMMQDRLVGCLAISKAGTIHFLMVDKMQRGKGVGTQLLQTAVEDLNLSRMSAGFPNNSLLEGFLKKKGFKKGNLKQFELYLLL</sequence>
<comment type="caution">
    <text evidence="4">The sequence shown here is derived from an EMBL/GenBank/DDBJ whole genome shotgun (WGS) entry which is preliminary data.</text>
</comment>
<proteinExistence type="predicted"/>
<dbReference type="EMBL" id="JBJHQH010000009">
    <property type="protein sequence ID" value="MFK9092585.1"/>
    <property type="molecule type" value="Genomic_DNA"/>
</dbReference>
<dbReference type="Proteomes" id="UP001623041">
    <property type="component" value="Unassembled WGS sequence"/>
</dbReference>
<keyword evidence="5" id="KW-1185">Reference proteome</keyword>
<keyword evidence="2 4" id="KW-0012">Acyltransferase</keyword>
<protein>
    <submittedName>
        <fullName evidence="4">GNAT family N-acetyltransferase</fullName>
        <ecNumber evidence="4">2.3.1.-</ecNumber>
    </submittedName>
</protein>
<evidence type="ECO:0000313" key="4">
    <source>
        <dbReference type="EMBL" id="MFK9092585.1"/>
    </source>
</evidence>
<organism evidence="4 5">
    <name type="scientific">Bacillus salipaludis</name>
    <dbReference type="NCBI Taxonomy" id="2547811"/>
    <lineage>
        <taxon>Bacteria</taxon>
        <taxon>Bacillati</taxon>
        <taxon>Bacillota</taxon>
        <taxon>Bacilli</taxon>
        <taxon>Bacillales</taxon>
        <taxon>Bacillaceae</taxon>
        <taxon>Bacillus</taxon>
    </lineage>
</organism>
<accession>A0ABW8RGH2</accession>
<dbReference type="InterPro" id="IPR050680">
    <property type="entry name" value="YpeA/RimI_acetyltransf"/>
</dbReference>
<evidence type="ECO:0000256" key="2">
    <source>
        <dbReference type="ARBA" id="ARBA00023315"/>
    </source>
</evidence>
<gene>
    <name evidence="4" type="ORF">ACJEBI_13960</name>
</gene>
<dbReference type="RefSeq" id="WP_406581159.1">
    <property type="nucleotide sequence ID" value="NZ_JBJHQH010000009.1"/>
</dbReference>
<reference evidence="4 5" key="1">
    <citation type="submission" date="2024-11" db="EMBL/GenBank/DDBJ databases">
        <authorList>
            <person name="Lucas J.A."/>
        </authorList>
    </citation>
    <scope>NUCLEOTIDE SEQUENCE [LARGE SCALE GENOMIC DNA]</scope>
    <source>
        <strain evidence="4 5">Z 5.4</strain>
    </source>
</reference>
<dbReference type="PROSITE" id="PS51186">
    <property type="entry name" value="GNAT"/>
    <property type="match status" value="2"/>
</dbReference>